<dbReference type="PANTHER" id="PTHR43550:SF3">
    <property type="entry name" value="3-KETODIHYDROSPHINGOSINE REDUCTASE"/>
    <property type="match status" value="1"/>
</dbReference>
<dbReference type="PRINTS" id="PR00081">
    <property type="entry name" value="GDHRDH"/>
</dbReference>
<keyword evidence="12" id="KW-0472">Membrane</keyword>
<dbReference type="InterPro" id="IPR036291">
    <property type="entry name" value="NAD(P)-bd_dom_sf"/>
</dbReference>
<evidence type="ECO:0000256" key="5">
    <source>
        <dbReference type="ARBA" id="ARBA00022857"/>
    </source>
</evidence>
<keyword evidence="12" id="KW-0812">Transmembrane</keyword>
<dbReference type="Proteomes" id="UP001321749">
    <property type="component" value="Unassembled WGS sequence"/>
</dbReference>
<comment type="subcellular location">
    <subcellularLocation>
        <location evidence="1">Endoplasmic reticulum</location>
    </subcellularLocation>
</comment>
<comment type="pathway">
    <text evidence="2">Lipid metabolism; sphingolipid metabolism.</text>
</comment>
<keyword evidence="14" id="KW-1185">Reference proteome</keyword>
<reference evidence="13" key="2">
    <citation type="submission" date="2023-06" db="EMBL/GenBank/DDBJ databases">
        <authorList>
            <consortium name="Lawrence Berkeley National Laboratory"/>
            <person name="Mondo S.J."/>
            <person name="Hensen N."/>
            <person name="Bonometti L."/>
            <person name="Westerberg I."/>
            <person name="Brannstrom I.O."/>
            <person name="Guillou S."/>
            <person name="Cros-Aarteil S."/>
            <person name="Calhoun S."/>
            <person name="Haridas S."/>
            <person name="Kuo A."/>
            <person name="Pangilinan J."/>
            <person name="Riley R."/>
            <person name="Labutti K."/>
            <person name="Andreopoulos B."/>
            <person name="Lipzen A."/>
            <person name="Chen C."/>
            <person name="Yanf M."/>
            <person name="Daum C."/>
            <person name="Ng V."/>
            <person name="Clum A."/>
            <person name="Steindorff A."/>
            <person name="Ohm R."/>
            <person name="Martin F."/>
            <person name="Silar P."/>
            <person name="Natvig D."/>
            <person name="Lalanne C."/>
            <person name="Gautier V."/>
            <person name="Ament-Velasquez S.L."/>
            <person name="Kruys A."/>
            <person name="Hutchinson M.I."/>
            <person name="Powell A.J."/>
            <person name="Barry K."/>
            <person name="Miller A.N."/>
            <person name="Grigoriev I.V."/>
            <person name="Debuchy R."/>
            <person name="Gladieux P."/>
            <person name="Thoren M.H."/>
            <person name="Johannesson H."/>
        </authorList>
    </citation>
    <scope>NUCLEOTIDE SEQUENCE</scope>
    <source>
        <strain evidence="13">PSN324</strain>
    </source>
</reference>
<evidence type="ECO:0000256" key="12">
    <source>
        <dbReference type="SAM" id="Phobius"/>
    </source>
</evidence>
<keyword evidence="7" id="KW-0560">Oxidoreductase</keyword>
<dbReference type="GO" id="GO:0006666">
    <property type="term" value="P:3-keto-sphinganine metabolic process"/>
    <property type="evidence" value="ECO:0007669"/>
    <property type="project" value="InterPro"/>
</dbReference>
<evidence type="ECO:0000256" key="8">
    <source>
        <dbReference type="ARBA" id="ARBA00023098"/>
    </source>
</evidence>
<feature type="transmembrane region" description="Helical" evidence="12">
    <location>
        <begin position="293"/>
        <end position="313"/>
    </location>
</feature>
<comment type="pathway">
    <text evidence="3">Sphingolipid metabolism.</text>
</comment>
<dbReference type="EC" id="1.1.1.102" evidence="9"/>
<keyword evidence="6" id="KW-0746">Sphingolipid metabolism</keyword>
<evidence type="ECO:0000256" key="6">
    <source>
        <dbReference type="ARBA" id="ARBA00022919"/>
    </source>
</evidence>
<dbReference type="InterPro" id="IPR045022">
    <property type="entry name" value="KDSR-like"/>
</dbReference>
<accession>A0AAV9HL59</accession>
<dbReference type="AlphaFoldDB" id="A0AAV9HL59"/>
<keyword evidence="12" id="KW-1133">Transmembrane helix</keyword>
<reference evidence="13" key="1">
    <citation type="journal article" date="2023" name="Mol. Phylogenet. Evol.">
        <title>Genome-scale phylogeny and comparative genomics of the fungal order Sordariales.</title>
        <authorList>
            <person name="Hensen N."/>
            <person name="Bonometti L."/>
            <person name="Westerberg I."/>
            <person name="Brannstrom I.O."/>
            <person name="Guillou S."/>
            <person name="Cros-Aarteil S."/>
            <person name="Calhoun S."/>
            <person name="Haridas S."/>
            <person name="Kuo A."/>
            <person name="Mondo S."/>
            <person name="Pangilinan J."/>
            <person name="Riley R."/>
            <person name="LaButti K."/>
            <person name="Andreopoulos B."/>
            <person name="Lipzen A."/>
            <person name="Chen C."/>
            <person name="Yan M."/>
            <person name="Daum C."/>
            <person name="Ng V."/>
            <person name="Clum A."/>
            <person name="Steindorff A."/>
            <person name="Ohm R.A."/>
            <person name="Martin F."/>
            <person name="Silar P."/>
            <person name="Natvig D.O."/>
            <person name="Lalanne C."/>
            <person name="Gautier V."/>
            <person name="Ament-Velasquez S.L."/>
            <person name="Kruys A."/>
            <person name="Hutchinson M.I."/>
            <person name="Powell A.J."/>
            <person name="Barry K."/>
            <person name="Miller A.N."/>
            <person name="Grigoriev I.V."/>
            <person name="Debuchy R."/>
            <person name="Gladieux P."/>
            <person name="Hiltunen Thoren M."/>
            <person name="Johannesson H."/>
        </authorList>
    </citation>
    <scope>NUCLEOTIDE SEQUENCE</scope>
    <source>
        <strain evidence="13">PSN324</strain>
    </source>
</reference>
<keyword evidence="8" id="KW-0443">Lipid metabolism</keyword>
<dbReference type="Gene3D" id="3.40.50.720">
    <property type="entry name" value="NAD(P)-binding Rossmann-like Domain"/>
    <property type="match status" value="1"/>
</dbReference>
<dbReference type="GO" id="GO:0030148">
    <property type="term" value="P:sphingolipid biosynthetic process"/>
    <property type="evidence" value="ECO:0007669"/>
    <property type="project" value="InterPro"/>
</dbReference>
<evidence type="ECO:0000256" key="4">
    <source>
        <dbReference type="ARBA" id="ARBA00022824"/>
    </source>
</evidence>
<name>A0AAV9HL59_9PEZI</name>
<evidence type="ECO:0000256" key="9">
    <source>
        <dbReference type="ARBA" id="ARBA00026112"/>
    </source>
</evidence>
<evidence type="ECO:0000313" key="14">
    <source>
        <dbReference type="Proteomes" id="UP001321749"/>
    </source>
</evidence>
<comment type="caution">
    <text evidence="13">The sequence shown here is derived from an EMBL/GenBank/DDBJ whole genome shotgun (WGS) entry which is preliminary data.</text>
</comment>
<evidence type="ECO:0000256" key="10">
    <source>
        <dbReference type="ARBA" id="ARBA00044737"/>
    </source>
</evidence>
<dbReference type="CDD" id="cd08939">
    <property type="entry name" value="KDSR-like_SDR_c"/>
    <property type="match status" value="1"/>
</dbReference>
<keyword evidence="4" id="KW-0256">Endoplasmic reticulum</keyword>
<dbReference type="EMBL" id="MU865007">
    <property type="protein sequence ID" value="KAK4460651.1"/>
    <property type="molecule type" value="Genomic_DNA"/>
</dbReference>
<evidence type="ECO:0000256" key="3">
    <source>
        <dbReference type="ARBA" id="ARBA00004991"/>
    </source>
</evidence>
<dbReference type="GO" id="GO:0047560">
    <property type="term" value="F:3-dehydrosphinganine reductase activity"/>
    <property type="evidence" value="ECO:0007669"/>
    <property type="project" value="UniProtKB-EC"/>
</dbReference>
<proteinExistence type="predicted"/>
<evidence type="ECO:0000313" key="13">
    <source>
        <dbReference type="EMBL" id="KAK4460651.1"/>
    </source>
</evidence>
<dbReference type="PANTHER" id="PTHR43550">
    <property type="entry name" value="3-KETODIHYDROSPHINGOSINE REDUCTASE"/>
    <property type="match status" value="1"/>
</dbReference>
<comment type="catalytic activity">
    <reaction evidence="11">
        <text>sphinganine + NADP(+) = 3-oxosphinganine + NADPH + H(+)</text>
        <dbReference type="Rhea" id="RHEA:22640"/>
        <dbReference type="ChEBI" id="CHEBI:15378"/>
        <dbReference type="ChEBI" id="CHEBI:57783"/>
        <dbReference type="ChEBI" id="CHEBI:57817"/>
        <dbReference type="ChEBI" id="CHEBI:58299"/>
        <dbReference type="ChEBI" id="CHEBI:58349"/>
        <dbReference type="EC" id="1.1.1.102"/>
    </reaction>
    <physiologicalReaction direction="right-to-left" evidence="11">
        <dbReference type="Rhea" id="RHEA:22642"/>
    </physiologicalReaction>
</comment>
<dbReference type="GO" id="GO:0005789">
    <property type="term" value="C:endoplasmic reticulum membrane"/>
    <property type="evidence" value="ECO:0007669"/>
    <property type="project" value="TreeGrafter"/>
</dbReference>
<sequence length="338" mass="36305">MLWSKNSFVVDNRTVLITGGSAGLGLSAAKQLAAKGANVVIVGRDSTKLDAAEDEIRENARSPTTQRFSSIKADVTSSEACAEVITTATKWNNDSPPDIVWCCAGSAHPSLFIDTPVEQFQKMMDSNYFSCVYMAHATLNAWLRPGSTSKSSSASSSPGRGPARHLIFTGSFVSFFSFAGFTPYSPSKAAIRSLSDSLSQEMNLYAAAHPELPAVRVHTVFPATMPTQSLIDENKVKTDLTKSLEEGDQILTPDECARRAISGLESGQELVATSGIIRAVMASMLGGGIRGGFVRGVLDTILGWVTALVMVFVRWDMDRKVRAWGSRHGSSGRKDEAK</sequence>
<evidence type="ECO:0000256" key="1">
    <source>
        <dbReference type="ARBA" id="ARBA00004240"/>
    </source>
</evidence>
<organism evidence="13 14">
    <name type="scientific">Cladorrhinum samala</name>
    <dbReference type="NCBI Taxonomy" id="585594"/>
    <lineage>
        <taxon>Eukaryota</taxon>
        <taxon>Fungi</taxon>
        <taxon>Dikarya</taxon>
        <taxon>Ascomycota</taxon>
        <taxon>Pezizomycotina</taxon>
        <taxon>Sordariomycetes</taxon>
        <taxon>Sordariomycetidae</taxon>
        <taxon>Sordariales</taxon>
        <taxon>Podosporaceae</taxon>
        <taxon>Cladorrhinum</taxon>
    </lineage>
</organism>
<dbReference type="Pfam" id="PF00106">
    <property type="entry name" value="adh_short"/>
    <property type="match status" value="1"/>
</dbReference>
<gene>
    <name evidence="13" type="ORF">QBC42DRAFT_339541</name>
</gene>
<evidence type="ECO:0000256" key="2">
    <source>
        <dbReference type="ARBA" id="ARBA00004760"/>
    </source>
</evidence>
<dbReference type="InterPro" id="IPR002347">
    <property type="entry name" value="SDR_fam"/>
</dbReference>
<evidence type="ECO:0000256" key="11">
    <source>
        <dbReference type="ARBA" id="ARBA00048930"/>
    </source>
</evidence>
<protein>
    <recommendedName>
        <fullName evidence="9">3-dehydrosphinganine reductase</fullName>
        <ecNumber evidence="9">1.1.1.102</ecNumber>
    </recommendedName>
</protein>
<dbReference type="SUPFAM" id="SSF51735">
    <property type="entry name" value="NAD(P)-binding Rossmann-fold domains"/>
    <property type="match status" value="1"/>
</dbReference>
<keyword evidence="5" id="KW-0521">NADP</keyword>
<comment type="function">
    <text evidence="10">Catalyzes the reduction of 3'-oxosphinganine (3-ketodihydrosphingosine/KDS) to sphinganine (dihydrosphingosine/DHS), the second step of de novo sphingolipid biosynthesis.</text>
</comment>
<evidence type="ECO:0000256" key="7">
    <source>
        <dbReference type="ARBA" id="ARBA00023002"/>
    </source>
</evidence>